<organism evidence="2 3">
    <name type="scientific">Alkalisalibacterium limincola</name>
    <dbReference type="NCBI Taxonomy" id="2699169"/>
    <lineage>
        <taxon>Bacteria</taxon>
        <taxon>Pseudomonadati</taxon>
        <taxon>Pseudomonadota</taxon>
        <taxon>Gammaproteobacteria</taxon>
        <taxon>Lysobacterales</taxon>
        <taxon>Lysobacteraceae</taxon>
        <taxon>Alkalisalibacterium</taxon>
    </lineage>
</organism>
<evidence type="ECO:0000313" key="2">
    <source>
        <dbReference type="EMBL" id="TXK65180.1"/>
    </source>
</evidence>
<gene>
    <name evidence="2" type="ORF">FU658_04825</name>
</gene>
<dbReference type="OrthoDB" id="1524207at2"/>
<proteinExistence type="predicted"/>
<evidence type="ECO:0000313" key="3">
    <source>
        <dbReference type="Proteomes" id="UP000321248"/>
    </source>
</evidence>
<feature type="region of interest" description="Disordered" evidence="1">
    <location>
        <begin position="103"/>
        <end position="127"/>
    </location>
</feature>
<sequence length="197" mass="22171">MRPEADPVETEASTMETPAAPADAFLARIAQHCGQAFEGRIIDNTPPRGEDPPAEDAFEGRRLVMHVRECSEGELKVPFHVGDNHSRTWILTRTNGGLRLKHDHRVEDGSDDPLTMYGGESDRPGTEVRQEFPVDQESIDMFNEQGLEVSVTNTWAMEIEPGDRFLYELSRPSGRMFKVEFDLTTPVDTPPTPWGYE</sequence>
<evidence type="ECO:0000256" key="1">
    <source>
        <dbReference type="SAM" id="MobiDB-lite"/>
    </source>
</evidence>
<protein>
    <submittedName>
        <fullName evidence="2">Uncharacterized protein</fullName>
    </submittedName>
</protein>
<accession>A0A5C8KWY3</accession>
<dbReference type="Proteomes" id="UP000321248">
    <property type="component" value="Unassembled WGS sequence"/>
</dbReference>
<comment type="caution">
    <text evidence="2">The sequence shown here is derived from an EMBL/GenBank/DDBJ whole genome shotgun (WGS) entry which is preliminary data.</text>
</comment>
<dbReference type="AlphaFoldDB" id="A0A5C8KWY3"/>
<reference evidence="2 3" key="1">
    <citation type="submission" date="2019-08" db="EMBL/GenBank/DDBJ databases">
        <authorList>
            <person name="Karlyshev A.V."/>
        </authorList>
    </citation>
    <scope>NUCLEOTIDE SEQUENCE [LARGE SCALE GENOMIC DNA]</scope>
    <source>
        <strain evidence="2 3">Alg18-2.2</strain>
    </source>
</reference>
<keyword evidence="3" id="KW-1185">Reference proteome</keyword>
<name>A0A5C8KWY3_9GAMM</name>
<dbReference type="EMBL" id="VRTS01000002">
    <property type="protein sequence ID" value="TXK65180.1"/>
    <property type="molecule type" value="Genomic_DNA"/>
</dbReference>